<organism evidence="3 4">
    <name type="scientific">Aeoliella mucimassa</name>
    <dbReference type="NCBI Taxonomy" id="2527972"/>
    <lineage>
        <taxon>Bacteria</taxon>
        <taxon>Pseudomonadati</taxon>
        <taxon>Planctomycetota</taxon>
        <taxon>Planctomycetia</taxon>
        <taxon>Pirellulales</taxon>
        <taxon>Lacipirellulaceae</taxon>
        <taxon>Aeoliella</taxon>
    </lineage>
</organism>
<accession>A0A518AI39</accession>
<dbReference type="KEGG" id="amuc:Pan181_05720"/>
<dbReference type="Pfam" id="PF07589">
    <property type="entry name" value="PEP-CTERM"/>
    <property type="match status" value="1"/>
</dbReference>
<dbReference type="InterPro" id="IPR013424">
    <property type="entry name" value="Ice-binding_C"/>
</dbReference>
<evidence type="ECO:0000313" key="3">
    <source>
        <dbReference type="EMBL" id="QDU54391.1"/>
    </source>
</evidence>
<keyword evidence="1" id="KW-0732">Signal</keyword>
<evidence type="ECO:0000256" key="1">
    <source>
        <dbReference type="SAM" id="SignalP"/>
    </source>
</evidence>
<dbReference type="EMBL" id="CP036278">
    <property type="protein sequence ID" value="QDU54391.1"/>
    <property type="molecule type" value="Genomic_DNA"/>
</dbReference>
<dbReference type="AlphaFoldDB" id="A0A518AI39"/>
<name>A0A518AI39_9BACT</name>
<dbReference type="Proteomes" id="UP000315750">
    <property type="component" value="Chromosome"/>
</dbReference>
<protein>
    <recommendedName>
        <fullName evidence="2">Ice-binding protein C-terminal domain-containing protein</fullName>
    </recommendedName>
</protein>
<feature type="domain" description="Ice-binding protein C-terminal" evidence="2">
    <location>
        <begin position="136"/>
        <end position="157"/>
    </location>
</feature>
<proteinExistence type="predicted"/>
<feature type="signal peptide" evidence="1">
    <location>
        <begin position="1"/>
        <end position="26"/>
    </location>
</feature>
<dbReference type="RefSeq" id="WP_145245377.1">
    <property type="nucleotide sequence ID" value="NZ_CP036278.1"/>
</dbReference>
<reference evidence="3 4" key="1">
    <citation type="submission" date="2019-02" db="EMBL/GenBank/DDBJ databases">
        <title>Deep-cultivation of Planctomycetes and their phenomic and genomic characterization uncovers novel biology.</title>
        <authorList>
            <person name="Wiegand S."/>
            <person name="Jogler M."/>
            <person name="Boedeker C."/>
            <person name="Pinto D."/>
            <person name="Vollmers J."/>
            <person name="Rivas-Marin E."/>
            <person name="Kohn T."/>
            <person name="Peeters S.H."/>
            <person name="Heuer A."/>
            <person name="Rast P."/>
            <person name="Oberbeckmann S."/>
            <person name="Bunk B."/>
            <person name="Jeske O."/>
            <person name="Meyerdierks A."/>
            <person name="Storesund J.E."/>
            <person name="Kallscheuer N."/>
            <person name="Luecker S."/>
            <person name="Lage O.M."/>
            <person name="Pohl T."/>
            <person name="Merkel B.J."/>
            <person name="Hornburger P."/>
            <person name="Mueller R.-W."/>
            <person name="Bruemmer F."/>
            <person name="Labrenz M."/>
            <person name="Spormann A.M."/>
            <person name="Op den Camp H."/>
            <person name="Overmann J."/>
            <person name="Amann R."/>
            <person name="Jetten M.S.M."/>
            <person name="Mascher T."/>
            <person name="Medema M.H."/>
            <person name="Devos D.P."/>
            <person name="Kaster A.-K."/>
            <person name="Ovreas L."/>
            <person name="Rohde M."/>
            <person name="Galperin M.Y."/>
            <person name="Jogler C."/>
        </authorList>
    </citation>
    <scope>NUCLEOTIDE SEQUENCE [LARGE SCALE GENOMIC DNA]</scope>
    <source>
        <strain evidence="3 4">Pan181</strain>
    </source>
</reference>
<gene>
    <name evidence="3" type="ORF">Pan181_05720</name>
</gene>
<sequence precursor="true">MSHRISYFVMLACLGSVLAMPSLTQADDVIGFPPFFIQVNPEVPTPESNTLLEISTFTVFVPDYKEFESTLDISDNDISVVFTVISPDTIPDGLVGYMALHGEFDLGKLSPGKYEVKSEFIDGDYYKVDTASFTVVPEPSSIALVGTAALLLVAVRRSYRRE</sequence>
<feature type="chain" id="PRO_5022040008" description="Ice-binding protein C-terminal domain-containing protein" evidence="1">
    <location>
        <begin position="27"/>
        <end position="162"/>
    </location>
</feature>
<evidence type="ECO:0000259" key="2">
    <source>
        <dbReference type="Pfam" id="PF07589"/>
    </source>
</evidence>
<evidence type="ECO:0000313" key="4">
    <source>
        <dbReference type="Proteomes" id="UP000315750"/>
    </source>
</evidence>
<dbReference type="NCBIfam" id="TIGR02595">
    <property type="entry name" value="PEP_CTERM"/>
    <property type="match status" value="1"/>
</dbReference>
<keyword evidence="4" id="KW-1185">Reference proteome</keyword>